<gene>
    <name evidence="5" type="ORF">ENM31_02905</name>
</gene>
<name>A0A7J3VTI3_CALS0</name>
<evidence type="ECO:0000256" key="2">
    <source>
        <dbReference type="ARBA" id="ARBA00022801"/>
    </source>
</evidence>
<evidence type="ECO:0000256" key="1">
    <source>
        <dbReference type="ARBA" id="ARBA00022723"/>
    </source>
</evidence>
<comment type="caution">
    <text evidence="5">The sequence shown here is derived from an EMBL/GenBank/DDBJ whole genome shotgun (WGS) entry which is preliminary data.</text>
</comment>
<dbReference type="InterPro" id="IPR003801">
    <property type="entry name" value="GTP_cyclohydrolase_FolE2/MptA"/>
</dbReference>
<keyword evidence="3" id="KW-0408">Iron</keyword>
<dbReference type="EC" id="3.5.4.39" evidence="4"/>
<keyword evidence="1" id="KW-0479">Metal-binding</keyword>
<dbReference type="PANTHER" id="PTHR36445">
    <property type="entry name" value="GTP CYCLOHYDROLASE MPTA"/>
    <property type="match status" value="1"/>
</dbReference>
<dbReference type="AlphaFoldDB" id="A0A7J3VTI3"/>
<proteinExistence type="predicted"/>
<dbReference type="Gene3D" id="3.10.270.10">
    <property type="entry name" value="Urate Oxidase"/>
    <property type="match status" value="1"/>
</dbReference>
<accession>A0A7J3VTI3</accession>
<keyword evidence="2 5" id="KW-0378">Hydrolase</keyword>
<dbReference type="GO" id="GO:0046872">
    <property type="term" value="F:metal ion binding"/>
    <property type="evidence" value="ECO:0007669"/>
    <property type="project" value="UniProtKB-KW"/>
</dbReference>
<dbReference type="InterPro" id="IPR022840">
    <property type="entry name" value="GTP_cyclohydrolase_MptA"/>
</dbReference>
<evidence type="ECO:0000256" key="3">
    <source>
        <dbReference type="ARBA" id="ARBA00023004"/>
    </source>
</evidence>
<dbReference type="NCBIfam" id="TIGR00294">
    <property type="entry name" value="GTP cyclohydrolase MptA"/>
    <property type="match status" value="1"/>
</dbReference>
<evidence type="ECO:0000313" key="5">
    <source>
        <dbReference type="EMBL" id="HHM44232.1"/>
    </source>
</evidence>
<organism evidence="5">
    <name type="scientific">Caldiarchaeum subterraneum</name>
    <dbReference type="NCBI Taxonomy" id="311458"/>
    <lineage>
        <taxon>Archaea</taxon>
        <taxon>Nitrososphaerota</taxon>
        <taxon>Candidatus Caldarchaeales</taxon>
        <taxon>Candidatus Caldarchaeaceae</taxon>
        <taxon>Candidatus Caldarchaeum</taxon>
    </lineage>
</organism>
<protein>
    <recommendedName>
        <fullName evidence="4">GTP cyclohydrolase MptA</fullName>
        <ecNumber evidence="4">3.5.4.39</ecNumber>
    </recommendedName>
</protein>
<reference evidence="5" key="1">
    <citation type="journal article" date="2020" name="mSystems">
        <title>Genome- and Community-Level Interaction Insights into Carbon Utilization and Element Cycling Functions of Hydrothermarchaeota in Hydrothermal Sediment.</title>
        <authorList>
            <person name="Zhou Z."/>
            <person name="Liu Y."/>
            <person name="Xu W."/>
            <person name="Pan J."/>
            <person name="Luo Z.H."/>
            <person name="Li M."/>
        </authorList>
    </citation>
    <scope>NUCLEOTIDE SEQUENCE [LARGE SCALE GENOMIC DNA]</scope>
    <source>
        <strain evidence="5">SpSt-1074</strain>
    </source>
</reference>
<dbReference type="GO" id="GO:0044682">
    <property type="term" value="F:GTP cyclohydrolase IV activity"/>
    <property type="evidence" value="ECO:0007669"/>
    <property type="project" value="UniProtKB-EC"/>
</dbReference>
<dbReference type="GO" id="GO:0003934">
    <property type="term" value="F:GTP cyclohydrolase I activity"/>
    <property type="evidence" value="ECO:0007669"/>
    <property type="project" value="InterPro"/>
</dbReference>
<sequence length="300" mass="33214">MMISRDVQSEEAPKPVEIDWVSVSDVCIPMGELELNGVKFAAVPRIKASVNLPRSQRGIHASRTYEAVRWGVSKVNGSSFQSLASIIALKLLEQHTYSTSAYVKVWAKFFSSEKTPVSMMDSLEHFEVVLKSYAKRTGSATSVRNLMGVSATGITACPCAKEVIREIYSKMNGGLSDGMPIATHMQRSYASILVENDDGVSFQDLLEVLRRSFSSRTMELLKRPDEAALVVQAVESPRFVEDVVRYAAEAVVEKFPHVSDDKTVSIKVKSLESIHQHNLESSLVTTFGKLRRQLGNNRVA</sequence>
<evidence type="ECO:0000256" key="4">
    <source>
        <dbReference type="NCBIfam" id="TIGR00294"/>
    </source>
</evidence>
<dbReference type="Pfam" id="PF02649">
    <property type="entry name" value="GCHY-1"/>
    <property type="match status" value="1"/>
</dbReference>
<dbReference type="PANTHER" id="PTHR36445:SF1">
    <property type="entry name" value="GTP CYCLOHYDROLASE MPTA"/>
    <property type="match status" value="1"/>
</dbReference>
<dbReference type="EMBL" id="DRXH01000098">
    <property type="protein sequence ID" value="HHM44232.1"/>
    <property type="molecule type" value="Genomic_DNA"/>
</dbReference>